<proteinExistence type="predicted"/>
<comment type="caution">
    <text evidence="1">The sequence shown here is derived from an EMBL/GenBank/DDBJ whole genome shotgun (WGS) entry which is preliminary data.</text>
</comment>
<protein>
    <submittedName>
        <fullName evidence="1">Transcriptional regulator of the spore photoproduct lyase operon</fullName>
    </submittedName>
</protein>
<dbReference type="Pfam" id="PF11132">
    <property type="entry name" value="SplA"/>
    <property type="match status" value="1"/>
</dbReference>
<organism evidence="1 2">
    <name type="scientific">Neobacillus ginsengisoli</name>
    <dbReference type="NCBI Taxonomy" id="904295"/>
    <lineage>
        <taxon>Bacteria</taxon>
        <taxon>Bacillati</taxon>
        <taxon>Bacillota</taxon>
        <taxon>Bacilli</taxon>
        <taxon>Bacillales</taxon>
        <taxon>Bacillaceae</taxon>
        <taxon>Neobacillus</taxon>
    </lineage>
</organism>
<dbReference type="Proteomes" id="UP001224122">
    <property type="component" value="Unassembled WGS sequence"/>
</dbReference>
<dbReference type="GO" id="GO:0016829">
    <property type="term" value="F:lyase activity"/>
    <property type="evidence" value="ECO:0007669"/>
    <property type="project" value="UniProtKB-KW"/>
</dbReference>
<evidence type="ECO:0000313" key="1">
    <source>
        <dbReference type="EMBL" id="MDQ0197652.1"/>
    </source>
</evidence>
<reference evidence="1 2" key="1">
    <citation type="submission" date="2023-07" db="EMBL/GenBank/DDBJ databases">
        <title>Genomic Encyclopedia of Type Strains, Phase IV (KMG-IV): sequencing the most valuable type-strain genomes for metagenomic binning, comparative biology and taxonomic classification.</title>
        <authorList>
            <person name="Goeker M."/>
        </authorList>
    </citation>
    <scope>NUCLEOTIDE SEQUENCE [LARGE SCALE GENOMIC DNA]</scope>
    <source>
        <strain evidence="1 2">DSM 27594</strain>
    </source>
</reference>
<gene>
    <name evidence="1" type="ORF">J2S10_000757</name>
</gene>
<name>A0ABT9XRV5_9BACI</name>
<keyword evidence="1" id="KW-0456">Lyase</keyword>
<accession>A0ABT9XRV5</accession>
<dbReference type="EMBL" id="JAUSTW010000001">
    <property type="protein sequence ID" value="MDQ0197652.1"/>
    <property type="molecule type" value="Genomic_DNA"/>
</dbReference>
<evidence type="ECO:0000313" key="2">
    <source>
        <dbReference type="Proteomes" id="UP001224122"/>
    </source>
</evidence>
<sequence length="83" mass="9466">MGMKVNPEYTSHNPGDVVYVFYRNPHTQDIANVQEAAVVNNPDNPGELAIFLYETYYPLTNEMAVYSSEADAISAYERYFGYE</sequence>
<keyword evidence="2" id="KW-1185">Reference proteome</keyword>
<dbReference type="InterPro" id="IPR022608">
    <property type="entry name" value="Tscrpt_reg_SplA"/>
</dbReference>